<protein>
    <submittedName>
        <fullName evidence="8">Amino acid transporter</fullName>
    </submittedName>
</protein>
<dbReference type="Gene3D" id="1.20.1740.10">
    <property type="entry name" value="Amino acid/polyamine transporter I"/>
    <property type="match status" value="1"/>
</dbReference>
<evidence type="ECO:0000256" key="4">
    <source>
        <dbReference type="ARBA" id="ARBA00022989"/>
    </source>
</evidence>
<evidence type="ECO:0000256" key="2">
    <source>
        <dbReference type="ARBA" id="ARBA00022448"/>
    </source>
</evidence>
<dbReference type="GO" id="GO:0022857">
    <property type="term" value="F:transmembrane transporter activity"/>
    <property type="evidence" value="ECO:0007669"/>
    <property type="project" value="InterPro"/>
</dbReference>
<dbReference type="PANTHER" id="PTHR45649">
    <property type="entry name" value="AMINO-ACID PERMEASE BAT1"/>
    <property type="match status" value="1"/>
</dbReference>
<evidence type="ECO:0000256" key="1">
    <source>
        <dbReference type="ARBA" id="ARBA00004141"/>
    </source>
</evidence>
<dbReference type="AlphaFoldDB" id="A0A6A6TTH4"/>
<dbReference type="GO" id="GO:0016020">
    <property type="term" value="C:membrane"/>
    <property type="evidence" value="ECO:0007669"/>
    <property type="project" value="UniProtKB-SubCell"/>
</dbReference>
<evidence type="ECO:0000256" key="3">
    <source>
        <dbReference type="ARBA" id="ARBA00022692"/>
    </source>
</evidence>
<feature type="transmembrane region" description="Helical" evidence="7">
    <location>
        <begin position="258"/>
        <end position="276"/>
    </location>
</feature>
<comment type="subcellular location">
    <subcellularLocation>
        <location evidence="1">Membrane</location>
        <topology evidence="1">Multi-pass membrane protein</topology>
    </subcellularLocation>
</comment>
<dbReference type="Proteomes" id="UP000799324">
    <property type="component" value="Unassembled WGS sequence"/>
</dbReference>
<feature type="transmembrane region" description="Helical" evidence="7">
    <location>
        <begin position="97"/>
        <end position="117"/>
    </location>
</feature>
<keyword evidence="9" id="KW-1185">Reference proteome</keyword>
<keyword evidence="5 7" id="KW-0472">Membrane</keyword>
<feature type="compositionally biased region" description="Low complexity" evidence="6">
    <location>
        <begin position="1"/>
        <end position="13"/>
    </location>
</feature>
<evidence type="ECO:0000313" key="8">
    <source>
        <dbReference type="EMBL" id="KAF2662263.1"/>
    </source>
</evidence>
<organism evidence="8 9">
    <name type="scientific">Lophiostoma macrostomum CBS 122681</name>
    <dbReference type="NCBI Taxonomy" id="1314788"/>
    <lineage>
        <taxon>Eukaryota</taxon>
        <taxon>Fungi</taxon>
        <taxon>Dikarya</taxon>
        <taxon>Ascomycota</taxon>
        <taxon>Pezizomycotina</taxon>
        <taxon>Dothideomycetes</taxon>
        <taxon>Pleosporomycetidae</taxon>
        <taxon>Pleosporales</taxon>
        <taxon>Lophiostomataceae</taxon>
        <taxon>Lophiostoma</taxon>
    </lineage>
</organism>
<feature type="transmembrane region" description="Helical" evidence="7">
    <location>
        <begin position="337"/>
        <end position="360"/>
    </location>
</feature>
<evidence type="ECO:0000313" key="9">
    <source>
        <dbReference type="Proteomes" id="UP000799324"/>
    </source>
</evidence>
<feature type="transmembrane region" description="Helical" evidence="7">
    <location>
        <begin position="460"/>
        <end position="486"/>
    </location>
</feature>
<dbReference type="EMBL" id="MU004290">
    <property type="protein sequence ID" value="KAF2662263.1"/>
    <property type="molecule type" value="Genomic_DNA"/>
</dbReference>
<keyword evidence="2" id="KW-0813">Transport</keyword>
<name>A0A6A6TTH4_9PLEO</name>
<proteinExistence type="predicted"/>
<dbReference type="InterPro" id="IPR002293">
    <property type="entry name" value="AA/rel_permease1"/>
</dbReference>
<dbReference type="PIRSF" id="PIRSF006060">
    <property type="entry name" value="AA_transporter"/>
    <property type="match status" value="1"/>
</dbReference>
<feature type="transmembrane region" description="Helical" evidence="7">
    <location>
        <begin position="146"/>
        <end position="169"/>
    </location>
</feature>
<keyword evidence="3 7" id="KW-0812">Transmembrane</keyword>
<feature type="transmembrane region" description="Helical" evidence="7">
    <location>
        <begin position="220"/>
        <end position="238"/>
    </location>
</feature>
<feature type="transmembrane region" description="Helical" evidence="7">
    <location>
        <begin position="189"/>
        <end position="208"/>
    </location>
</feature>
<feature type="transmembrane region" description="Helical" evidence="7">
    <location>
        <begin position="403"/>
        <end position="420"/>
    </location>
</feature>
<evidence type="ECO:0000256" key="5">
    <source>
        <dbReference type="ARBA" id="ARBA00023136"/>
    </source>
</evidence>
<dbReference type="Pfam" id="PF13520">
    <property type="entry name" value="AA_permease_2"/>
    <property type="match status" value="1"/>
</dbReference>
<feature type="region of interest" description="Disordered" evidence="6">
    <location>
        <begin position="1"/>
        <end position="25"/>
    </location>
</feature>
<reference evidence="8" key="1">
    <citation type="journal article" date="2020" name="Stud. Mycol.">
        <title>101 Dothideomycetes genomes: a test case for predicting lifestyles and emergence of pathogens.</title>
        <authorList>
            <person name="Haridas S."/>
            <person name="Albert R."/>
            <person name="Binder M."/>
            <person name="Bloem J."/>
            <person name="Labutti K."/>
            <person name="Salamov A."/>
            <person name="Andreopoulos B."/>
            <person name="Baker S."/>
            <person name="Barry K."/>
            <person name="Bills G."/>
            <person name="Bluhm B."/>
            <person name="Cannon C."/>
            <person name="Castanera R."/>
            <person name="Culley D."/>
            <person name="Daum C."/>
            <person name="Ezra D."/>
            <person name="Gonzalez J."/>
            <person name="Henrissat B."/>
            <person name="Kuo A."/>
            <person name="Liang C."/>
            <person name="Lipzen A."/>
            <person name="Lutzoni F."/>
            <person name="Magnuson J."/>
            <person name="Mondo S."/>
            <person name="Nolan M."/>
            <person name="Ohm R."/>
            <person name="Pangilinan J."/>
            <person name="Park H.-J."/>
            <person name="Ramirez L."/>
            <person name="Alfaro M."/>
            <person name="Sun H."/>
            <person name="Tritt A."/>
            <person name="Yoshinaga Y."/>
            <person name="Zwiers L.-H."/>
            <person name="Turgeon B."/>
            <person name="Goodwin S."/>
            <person name="Spatafora J."/>
            <person name="Crous P."/>
            <person name="Grigoriev I."/>
        </authorList>
    </citation>
    <scope>NUCLEOTIDE SEQUENCE</scope>
    <source>
        <strain evidence="8">CBS 122681</strain>
    </source>
</reference>
<feature type="transmembrane region" description="Helical" evidence="7">
    <location>
        <begin position="498"/>
        <end position="518"/>
    </location>
</feature>
<dbReference type="OrthoDB" id="2417308at2759"/>
<evidence type="ECO:0000256" key="6">
    <source>
        <dbReference type="SAM" id="MobiDB-lite"/>
    </source>
</evidence>
<evidence type="ECO:0000256" key="7">
    <source>
        <dbReference type="SAM" id="Phobius"/>
    </source>
</evidence>
<accession>A0A6A6TTH4</accession>
<gene>
    <name evidence="8" type="ORF">K491DRAFT_646184</name>
</gene>
<feature type="transmembrane region" description="Helical" evidence="7">
    <location>
        <begin position="64"/>
        <end position="85"/>
    </location>
</feature>
<keyword evidence="4 7" id="KW-1133">Transmembrane helix</keyword>
<sequence>MESTSTPNTSTSSGVVSRINKKTDSNEHTDLTNCISYGTGIVESADDEILRQQGHDAVLERSTFNIWAALGLAFSVTGSWVGYLSCFGQNLLYGGPQTVVFALLVATFVQIFITLGLSELASCFPSTGGQYHYVYLVAPRRFRQPLAFFTGWFSVLGWWIVTCSGHLLVAVSISGLAQFYHTTYVSERWHVYLLYLATAFVTSAPVFLCPKKIGWFTQSCLYLSISGCLVVLIMALAMHQQWYPSERLLRSDLGTSGWSSSWAWVLAIGNSMYAYVGTDAASHVAEEMPHPNKRVPSIMNGSIIIGFFTVFPLFLALMYGMTDMDAVTSSALPSLEIFHQVTGSKIAAGFMQAWVLIVYINSLNAQWVTSGRIVWALARDGGVPFAKYFSHVDEKRVFPLRSTLLAGAFICIYGVIYLASTNAFNSIVTSAVLYLNMSYTIPQAVVVCRGRKILPNCYMSLGPIVGYFCNIFSIVAVLALIVIYSFPATNPTTLGSMNYSSVVLVGLSAILTGLWLGIGKNFQGPGADLESMVMFAHDGSEA</sequence>
<feature type="transmembrane region" description="Helical" evidence="7">
    <location>
        <begin position="297"/>
        <end position="317"/>
    </location>
</feature>
<dbReference type="PANTHER" id="PTHR45649:SF11">
    <property type="entry name" value="TRANSPORTER, PUTATIVE (EUROFUNG)-RELATED"/>
    <property type="match status" value="1"/>
</dbReference>